<evidence type="ECO:0000313" key="5">
    <source>
        <dbReference type="Proteomes" id="UP001516400"/>
    </source>
</evidence>
<dbReference type="CDD" id="cd00054">
    <property type="entry name" value="EGF_CA"/>
    <property type="match status" value="1"/>
</dbReference>
<feature type="region of interest" description="Disordered" evidence="2">
    <location>
        <begin position="636"/>
        <end position="694"/>
    </location>
</feature>
<feature type="compositionally biased region" description="Polar residues" evidence="2">
    <location>
        <begin position="651"/>
        <end position="662"/>
    </location>
</feature>
<feature type="compositionally biased region" description="Low complexity" evidence="2">
    <location>
        <begin position="2014"/>
        <end position="2024"/>
    </location>
</feature>
<feature type="region of interest" description="Disordered" evidence="2">
    <location>
        <begin position="2612"/>
        <end position="2638"/>
    </location>
</feature>
<feature type="region of interest" description="Disordered" evidence="2">
    <location>
        <begin position="1553"/>
        <end position="1587"/>
    </location>
</feature>
<feature type="compositionally biased region" description="Low complexity" evidence="2">
    <location>
        <begin position="1744"/>
        <end position="1773"/>
    </location>
</feature>
<feature type="domain" description="EGF-like" evidence="3">
    <location>
        <begin position="11"/>
        <end position="46"/>
    </location>
</feature>
<organism evidence="4 5">
    <name type="scientific">Cryptolaemus montrouzieri</name>
    <dbReference type="NCBI Taxonomy" id="559131"/>
    <lineage>
        <taxon>Eukaryota</taxon>
        <taxon>Metazoa</taxon>
        <taxon>Ecdysozoa</taxon>
        <taxon>Arthropoda</taxon>
        <taxon>Hexapoda</taxon>
        <taxon>Insecta</taxon>
        <taxon>Pterygota</taxon>
        <taxon>Neoptera</taxon>
        <taxon>Endopterygota</taxon>
        <taxon>Coleoptera</taxon>
        <taxon>Polyphaga</taxon>
        <taxon>Cucujiformia</taxon>
        <taxon>Coccinelloidea</taxon>
        <taxon>Coccinellidae</taxon>
        <taxon>Scymninae</taxon>
        <taxon>Scymnini</taxon>
        <taxon>Cryptolaemus</taxon>
    </lineage>
</organism>
<feature type="region of interest" description="Disordered" evidence="2">
    <location>
        <begin position="435"/>
        <end position="457"/>
    </location>
</feature>
<dbReference type="EMBL" id="JABFTP020000021">
    <property type="protein sequence ID" value="KAL3268261.1"/>
    <property type="molecule type" value="Genomic_DNA"/>
</dbReference>
<feature type="region of interest" description="Disordered" evidence="2">
    <location>
        <begin position="2121"/>
        <end position="2145"/>
    </location>
</feature>
<name>A0ABD2MPC9_9CUCU</name>
<dbReference type="PANTHER" id="PTHR22963:SF39">
    <property type="entry name" value="DUMPY"/>
    <property type="match status" value="1"/>
</dbReference>
<feature type="region of interest" description="Disordered" evidence="2">
    <location>
        <begin position="502"/>
        <end position="521"/>
    </location>
</feature>
<feature type="region of interest" description="Disordered" evidence="2">
    <location>
        <begin position="1342"/>
        <end position="1367"/>
    </location>
</feature>
<feature type="compositionally biased region" description="Low complexity" evidence="2">
    <location>
        <begin position="1486"/>
        <end position="1496"/>
    </location>
</feature>
<feature type="compositionally biased region" description="Polar residues" evidence="2">
    <location>
        <begin position="2626"/>
        <end position="2638"/>
    </location>
</feature>
<proteinExistence type="predicted"/>
<feature type="region of interest" description="Disordered" evidence="2">
    <location>
        <begin position="2458"/>
        <end position="2509"/>
    </location>
</feature>
<feature type="compositionally biased region" description="Low complexity" evidence="2">
    <location>
        <begin position="2537"/>
        <end position="2547"/>
    </location>
</feature>
<evidence type="ECO:0000313" key="4">
    <source>
        <dbReference type="EMBL" id="KAL3268261.1"/>
    </source>
</evidence>
<feature type="compositionally biased region" description="Polar residues" evidence="2">
    <location>
        <begin position="1245"/>
        <end position="1266"/>
    </location>
</feature>
<gene>
    <name evidence="4" type="ORF">HHI36_007385</name>
</gene>
<dbReference type="PANTHER" id="PTHR22963">
    <property type="entry name" value="ENDOGLIN-RELATED"/>
    <property type="match status" value="1"/>
</dbReference>
<dbReference type="PROSITE" id="PS50026">
    <property type="entry name" value="EGF_3"/>
    <property type="match status" value="1"/>
</dbReference>
<evidence type="ECO:0000256" key="1">
    <source>
        <dbReference type="PROSITE-ProRule" id="PRU00076"/>
    </source>
</evidence>
<feature type="compositionally biased region" description="Low complexity" evidence="2">
    <location>
        <begin position="1221"/>
        <end position="1244"/>
    </location>
</feature>
<feature type="region of interest" description="Disordered" evidence="2">
    <location>
        <begin position="1192"/>
        <end position="1211"/>
    </location>
</feature>
<feature type="compositionally biased region" description="Polar residues" evidence="2">
    <location>
        <begin position="793"/>
        <end position="818"/>
    </location>
</feature>
<feature type="region of interest" description="Disordered" evidence="2">
    <location>
        <begin position="1990"/>
        <end position="2024"/>
    </location>
</feature>
<feature type="compositionally biased region" description="Polar residues" evidence="2">
    <location>
        <begin position="2469"/>
        <end position="2482"/>
    </location>
</feature>
<evidence type="ECO:0000256" key="2">
    <source>
        <dbReference type="SAM" id="MobiDB-lite"/>
    </source>
</evidence>
<feature type="compositionally biased region" description="Low complexity" evidence="2">
    <location>
        <begin position="2483"/>
        <end position="2494"/>
    </location>
</feature>
<feature type="region of interest" description="Disordered" evidence="2">
    <location>
        <begin position="793"/>
        <end position="823"/>
    </location>
</feature>
<feature type="region of interest" description="Disordered" evidence="2">
    <location>
        <begin position="1486"/>
        <end position="1505"/>
    </location>
</feature>
<keyword evidence="5" id="KW-1185">Reference proteome</keyword>
<protein>
    <recommendedName>
        <fullName evidence="3">EGF-like domain-containing protein</fullName>
    </recommendedName>
</protein>
<accession>A0ABD2MPC9</accession>
<evidence type="ECO:0000259" key="3">
    <source>
        <dbReference type="PROSITE" id="PS50026"/>
    </source>
</evidence>
<feature type="compositionally biased region" description="Low complexity" evidence="2">
    <location>
        <begin position="435"/>
        <end position="450"/>
    </location>
</feature>
<dbReference type="Proteomes" id="UP001516400">
    <property type="component" value="Unassembled WGS sequence"/>
</dbReference>
<feature type="compositionally biased region" description="Polar residues" evidence="2">
    <location>
        <begin position="1556"/>
        <end position="1587"/>
    </location>
</feature>
<feature type="region of interest" description="Disordered" evidence="2">
    <location>
        <begin position="2535"/>
        <end position="2565"/>
    </location>
</feature>
<reference evidence="4 5" key="1">
    <citation type="journal article" date="2021" name="BMC Biol.">
        <title>Horizontally acquired antibacterial genes associated with adaptive radiation of ladybird beetles.</title>
        <authorList>
            <person name="Li H.S."/>
            <person name="Tang X.F."/>
            <person name="Huang Y.H."/>
            <person name="Xu Z.Y."/>
            <person name="Chen M.L."/>
            <person name="Du X.Y."/>
            <person name="Qiu B.Y."/>
            <person name="Chen P.T."/>
            <person name="Zhang W."/>
            <person name="Slipinski A."/>
            <person name="Escalona H.E."/>
            <person name="Waterhouse R.M."/>
            <person name="Zwick A."/>
            <person name="Pang H."/>
        </authorList>
    </citation>
    <scope>NUCLEOTIDE SEQUENCE [LARGE SCALE GENOMIC DNA]</scope>
    <source>
        <strain evidence="4">SYSU2018</strain>
    </source>
</reference>
<feature type="compositionally biased region" description="Low complexity" evidence="2">
    <location>
        <begin position="667"/>
        <end position="680"/>
    </location>
</feature>
<feature type="region of interest" description="Disordered" evidence="2">
    <location>
        <begin position="1744"/>
        <end position="1789"/>
    </location>
</feature>
<feature type="region of interest" description="Disordered" evidence="2">
    <location>
        <begin position="1216"/>
        <end position="1266"/>
    </location>
</feature>
<feature type="compositionally biased region" description="Polar residues" evidence="2">
    <location>
        <begin position="1198"/>
        <end position="1211"/>
    </location>
</feature>
<dbReference type="InterPro" id="IPR000742">
    <property type="entry name" value="EGF"/>
</dbReference>
<comment type="caution">
    <text evidence="1">Lacks conserved residue(s) required for the propagation of feature annotation.</text>
</comment>
<sequence length="2742" mass="295945">MLVSIGSEKGGAVDCRTEGCGKNAECIREDAAFVCRCLPGYSGRPEFDCRREAECNSDLECSNEKACINFQCIDPCTLRGACGLNALCKTILHRPRCSCPECYVGTANTQCNPDPKCLETHPRPSIPIVCNSDKDCAQNVSCNVATGECIDPCNNLAFKCRGNKKCEVHNHRPTCVCKNGFVVNERGEISCAPEKTECSTDNQCPSNKACVEGICQNPCNAATPPCPPEKGCDVLNHKPVCICLKNCIPTLSICLRDNGCPPDQACRAFRCEDPCTTANCPENSPCTVEDHKPICKFCPPGFIRDAKYGCLKATDETLGNCTSDNDCKPEEYCFEDKCTTSCAEKCAKDAICEIDNHIIICSCPSGFMGNATVECVPESSTVPILSPESRTFQTEGMETSSQIFSTISSITEPEMRTETVQVKSKTPEYGAKIETTPESTTESQEISTISVRTTGEEGTTTEKIEVVFPMTYATEKVVTVTPMKSKELTTEGKTSTIETEIPITSTSPPEMGITTKPPFSETSTTEYTIFENRTEYATSTPKLEEPSNMTQSQKFSVSTISPEFVTMTPSSPGKTTVVPLTSPITEYSTPEITRGFSEKITELTTSPETVITSETATFSAIVTEKTTTSQMTVLSVGKTPTIESRTEESSPKTTASEYSTPTAGLPETTTSISSSTSSSLEPRETSTISESDTQTISEYFSTEQTSGVTTHPSITTTVEIGSTEKFTTYVPEQTTHSKTTEVSITPITEEFISTMKSGGSSTIEIGTRAYSLTSPSEVGETITGITSSEYLETTHPVSSTEGTSTRKSISTLEVSSTTERIEEYGTSTVSPKITTFGEAVTEVSTETSALTSKSTNTPTSLEALTGEYVSTISSGGSTVPSEMKTAYPTIFPGTSEKVYTTTDYFSTSTLPEMITAETLSQLNDTETTTFSSITTNGASTTHKIISTSKITTTEEPTTIEYLSTEYTTEPSELRTQETISTKYLEATTPSTSSINTKTEEIPFSTGASSETSRPYIKEPTTIEYLSTEYPTVPSELRTQETISTEYLGVTTSTPSSISTITEKIPTSIGTSLETRRPLTEEPTTVHSELRTQETISTEYLGVTTSTTSSISTITPRMTTEYVSTSAVPEDRTTFFTEPLEGVSSSAQPSFTKTTSVSSTQYVSTTGTSTMNEITETVPIMKISTTEEISTEEYLSTEGSTMPSELRTTPTRSTISVKTEEVATSTETGSSTSESSTSFSEETVTYVPTQPATKSSFSTSRSEITTSGYPSTVVTTYEKSTTREPVFTTEISYKPTSTEKETSKFSFPTIFPIEISTPSTEPSTKEYTTISEKSTISEVITEESISTRYSRPAISTSTEGSKPTTTHLMSSTPEIGITETIHTEFPITASALPEPATIEYLSTFIPSEKSTVSKIGTEETPETSSYTEHLSSITEATSTAPTEYASSTLFSQKTTILKDVSVPLYSTETTSKEHLSTVPSISIGTTTISSSEIPTSGVSITEKTPSTKYTTEPYELLGTSIAQENPTSTIVPEHSTMINVTETSEIIYTEYEELSTSSATETYPTQSTEEPSTKESVTTSTRSAVDTTISTSSEAPIIENMTSTDYTIKKSSTEEYGSTEYSTEESTIIGAKATQKATFTSIPTEPYSTIETTFKIPTSIRTISTIPPYTTVSGVPSTKESVTEQYPSTFITPKETTILEEIKSESSSSIMFSSTVPFTKEYSTRSETTTAGFSETTKNIEVETASSEYETSSYHIQTTEESTTAEYSSTQESTVVEEIKTEGPVSSEYFTPSTFSMMETTSTPTTETSEEYASTHVQISSLGTTTVTPPEISNATETEEGSSTPFGITKEFVIPSTTKTTTEEIPSTIFTPQETTMMTSEGEFASPSTSSITEPNITFSSTTEPSSSVGTIAIVPSEIGTTSKKEIGETEPTEYTTKYGTTAYSVSSSTESVLSTSSISEGTFSSIYSSSSTEIVPASKESLTTILSTSEPTTITSFPESSPTKKIESTTLPLETKTSSGTTETESTLFYSTKKIISSEPSTITQSSTTLPTELRITTESPVIHTTETSVSSEIFTTSSQGTTEQIISTEYSIEPKTTVSLGTEKPTTEIYVPTVSENISTNEEGTTVTSSERSTSFSPTTSPLQTKELTSREYLSTMMSPQFSTIPSIVENVSSISTEYTSTEIHTTEIISESSTEHITETSTQTGTISSSTDKITLTEMTKEYQSTTLSAITQSTEGSSIIPTELEIRTEIVDGKHKTPEYAAKTEETLLTTESISSTDGPGEFLSTQTAIPLQTTIETGSTEAIQVSSELPKTSEVTRITEAETTTSEITPIYTETGITPEFSTVYASTGTISETKMDEALTEITTSDILSTVNYTTPTGYITSTTTGVVTTAATVEGSTIEEMKTERVTVSIYPSQATEYPLGTPTTESISETFTSRKSTVEQETEEVITSTMITSQSTTGEKVGTSTSLTGYPTDQISSTSEEPSTRSTHMSTFKPGESETTEMGSTIEVEATSIEDIYTTVSEEVMKTTSEKSSLTTSGESFPSIGTTTSVMEEREKTTAIPTTEEVDLVFPLTTTTEKFVTITPLISNKSTQSLTTIEMPTTLHEVSSIKPTSRESKMQTHSTTSILSNQTEKVTSPITEFTTQQISTITEVITTNCSHENNCSLSETCVNHRCQNPCILYNPCPPNYDCRVINHSPQCICSFNQMETGVCHPTSGNNEIKVLFLPLLPSTWHTS</sequence>
<comment type="caution">
    <text evidence="4">The sequence shown here is derived from an EMBL/GenBank/DDBJ whole genome shotgun (WGS) entry which is preliminary data.</text>
</comment>
<feature type="compositionally biased region" description="Polar residues" evidence="2">
    <location>
        <begin position="1990"/>
        <end position="2001"/>
    </location>
</feature>
<dbReference type="SMART" id="SM00181">
    <property type="entry name" value="EGF"/>
    <property type="match status" value="6"/>
</dbReference>
<keyword evidence="1" id="KW-0245">EGF-like domain</keyword>